<dbReference type="Gene3D" id="1.10.10.60">
    <property type="entry name" value="Homeodomain-like"/>
    <property type="match status" value="1"/>
</dbReference>
<evidence type="ECO:0000256" key="5">
    <source>
        <dbReference type="SAM" id="MobiDB-lite"/>
    </source>
</evidence>
<gene>
    <name evidence="7" type="ORF">GCM10009742_49060</name>
</gene>
<evidence type="ECO:0000259" key="6">
    <source>
        <dbReference type="PROSITE" id="PS50977"/>
    </source>
</evidence>
<comment type="caution">
    <text evidence="7">The sequence shown here is derived from an EMBL/GenBank/DDBJ whole genome shotgun (WGS) entry which is preliminary data.</text>
</comment>
<dbReference type="Pfam" id="PF13305">
    <property type="entry name" value="TetR_C_33"/>
    <property type="match status" value="1"/>
</dbReference>
<protein>
    <submittedName>
        <fullName evidence="7">TetR-like C-terminal domain-containing protein</fullName>
    </submittedName>
</protein>
<proteinExistence type="predicted"/>
<organism evidence="7 8">
    <name type="scientific">Kribbella karoonensis</name>
    <dbReference type="NCBI Taxonomy" id="324851"/>
    <lineage>
        <taxon>Bacteria</taxon>
        <taxon>Bacillati</taxon>
        <taxon>Actinomycetota</taxon>
        <taxon>Actinomycetes</taxon>
        <taxon>Propionibacteriales</taxon>
        <taxon>Kribbellaceae</taxon>
        <taxon>Kribbella</taxon>
    </lineage>
</organism>
<dbReference type="EMBL" id="BAAAND010000008">
    <property type="protein sequence ID" value="GAA1596359.1"/>
    <property type="molecule type" value="Genomic_DNA"/>
</dbReference>
<evidence type="ECO:0000313" key="8">
    <source>
        <dbReference type="Proteomes" id="UP001500190"/>
    </source>
</evidence>
<dbReference type="InterPro" id="IPR009057">
    <property type="entry name" value="Homeodomain-like_sf"/>
</dbReference>
<dbReference type="PANTHER" id="PTHR30055">
    <property type="entry name" value="HTH-TYPE TRANSCRIPTIONAL REGULATOR RUTR"/>
    <property type="match status" value="1"/>
</dbReference>
<evidence type="ECO:0000256" key="1">
    <source>
        <dbReference type="ARBA" id="ARBA00023015"/>
    </source>
</evidence>
<dbReference type="SUPFAM" id="SSF46689">
    <property type="entry name" value="Homeodomain-like"/>
    <property type="match status" value="1"/>
</dbReference>
<feature type="domain" description="HTH tetR-type" evidence="6">
    <location>
        <begin position="1"/>
        <end position="60"/>
    </location>
</feature>
<evidence type="ECO:0000256" key="3">
    <source>
        <dbReference type="ARBA" id="ARBA00023163"/>
    </source>
</evidence>
<name>A0ABP4Q1R5_9ACTN</name>
<keyword evidence="3" id="KW-0804">Transcription</keyword>
<reference evidence="8" key="1">
    <citation type="journal article" date="2019" name="Int. J. Syst. Evol. Microbiol.">
        <title>The Global Catalogue of Microorganisms (GCM) 10K type strain sequencing project: providing services to taxonomists for standard genome sequencing and annotation.</title>
        <authorList>
            <consortium name="The Broad Institute Genomics Platform"/>
            <consortium name="The Broad Institute Genome Sequencing Center for Infectious Disease"/>
            <person name="Wu L."/>
            <person name="Ma J."/>
        </authorList>
    </citation>
    <scope>NUCLEOTIDE SEQUENCE [LARGE SCALE GENOMIC DNA]</scope>
    <source>
        <strain evidence="8">JCM 14304</strain>
    </source>
</reference>
<dbReference type="InterPro" id="IPR036271">
    <property type="entry name" value="Tet_transcr_reg_TetR-rel_C_sf"/>
</dbReference>
<dbReference type="Pfam" id="PF00440">
    <property type="entry name" value="TetR_N"/>
    <property type="match status" value="1"/>
</dbReference>
<evidence type="ECO:0000256" key="4">
    <source>
        <dbReference type="PROSITE-ProRule" id="PRU00335"/>
    </source>
</evidence>
<dbReference type="InterPro" id="IPR025996">
    <property type="entry name" value="MT1864/Rv1816-like_C"/>
</dbReference>
<accession>A0ABP4Q1R5</accession>
<dbReference type="Gene3D" id="1.10.357.10">
    <property type="entry name" value="Tetracycline Repressor, domain 2"/>
    <property type="match status" value="1"/>
</dbReference>
<feature type="region of interest" description="Disordered" evidence="5">
    <location>
        <begin position="95"/>
        <end position="117"/>
    </location>
</feature>
<keyword evidence="1" id="KW-0805">Transcription regulation</keyword>
<dbReference type="SUPFAM" id="SSF48498">
    <property type="entry name" value="Tetracyclin repressor-like, C-terminal domain"/>
    <property type="match status" value="1"/>
</dbReference>
<dbReference type="Proteomes" id="UP001500190">
    <property type="component" value="Unassembled WGS sequence"/>
</dbReference>
<keyword evidence="8" id="KW-1185">Reference proteome</keyword>
<feature type="DNA-binding region" description="H-T-H motif" evidence="4">
    <location>
        <begin position="23"/>
        <end position="42"/>
    </location>
</feature>
<keyword evidence="2 4" id="KW-0238">DNA-binding</keyword>
<dbReference type="PANTHER" id="PTHR30055:SF239">
    <property type="entry name" value="TRANSCRIPTIONAL REGULATORY PROTEIN"/>
    <property type="match status" value="1"/>
</dbReference>
<sequence>MSGMRLAQAGAELADEVGFDHVTVSALARRFDVQVASLYSHVRNSDDLKTRIATVALTELADQAADALAGRAGADALTAMANVYRTYAHEHPGRYAAARHTPPPPGDQPAAGARRTPAGSALGTEYVAAGRRHSELWRAVLRGYDLGEPAQTDAVRLIGSVVHGYVTLELAGSFGYSDPPSDSSWPRILDALDNLLRSWS</sequence>
<evidence type="ECO:0000313" key="7">
    <source>
        <dbReference type="EMBL" id="GAA1596359.1"/>
    </source>
</evidence>
<dbReference type="PROSITE" id="PS50977">
    <property type="entry name" value="HTH_TETR_2"/>
    <property type="match status" value="1"/>
</dbReference>
<evidence type="ECO:0000256" key="2">
    <source>
        <dbReference type="ARBA" id="ARBA00023125"/>
    </source>
</evidence>
<dbReference type="InterPro" id="IPR050109">
    <property type="entry name" value="HTH-type_TetR-like_transc_reg"/>
</dbReference>
<dbReference type="InterPro" id="IPR001647">
    <property type="entry name" value="HTH_TetR"/>
</dbReference>